<evidence type="ECO:0000313" key="7">
    <source>
        <dbReference type="Proteomes" id="UP000261088"/>
    </source>
</evidence>
<comment type="caution">
    <text evidence="5">The sequence shown here is derived from an EMBL/GenBank/DDBJ whole genome shotgun (WGS) entry which is preliminary data.</text>
</comment>
<dbReference type="Gene3D" id="3.40.50.720">
    <property type="entry name" value="NAD(P)-binding Rossmann-like Domain"/>
    <property type="match status" value="1"/>
</dbReference>
<dbReference type="FunFam" id="3.40.50.720:FF:000232">
    <property type="entry name" value="Prephenate dehydrogenase family protein"/>
    <property type="match status" value="1"/>
</dbReference>
<evidence type="ECO:0000313" key="5">
    <source>
        <dbReference type="EMBL" id="RGZ48037.1"/>
    </source>
</evidence>
<dbReference type="InterPro" id="IPR050812">
    <property type="entry name" value="Preph/Arog_dehydrog"/>
</dbReference>
<evidence type="ECO:0000313" key="10">
    <source>
        <dbReference type="Proteomes" id="UP000437446"/>
    </source>
</evidence>
<dbReference type="InterPro" id="IPR003099">
    <property type="entry name" value="Prephen_DH"/>
</dbReference>
<dbReference type="GO" id="GO:0008977">
    <property type="term" value="F:prephenate dehydrogenase (NAD+) activity"/>
    <property type="evidence" value="ECO:0007669"/>
    <property type="project" value="InterPro"/>
</dbReference>
<dbReference type="Proteomes" id="UP000283732">
    <property type="component" value="Unassembled WGS sequence"/>
</dbReference>
<dbReference type="EMBL" id="WNCR01000003">
    <property type="protein sequence ID" value="MTU29222.1"/>
    <property type="molecule type" value="Genomic_DNA"/>
</dbReference>
<feature type="domain" description="Prephenate/arogenate dehydrogenase" evidence="2">
    <location>
        <begin position="1"/>
        <end position="257"/>
    </location>
</feature>
<dbReference type="Proteomes" id="UP000261088">
    <property type="component" value="Unassembled WGS sequence"/>
</dbReference>
<dbReference type="AlphaFoldDB" id="A0A3R5ZNF1"/>
<accession>A0A3R5ZNF1</accession>
<dbReference type="GO" id="GO:0070403">
    <property type="term" value="F:NAD+ binding"/>
    <property type="evidence" value="ECO:0007669"/>
    <property type="project" value="InterPro"/>
</dbReference>
<evidence type="ECO:0000313" key="4">
    <source>
        <dbReference type="EMBL" id="RGN53706.1"/>
    </source>
</evidence>
<dbReference type="Proteomes" id="UP000285173">
    <property type="component" value="Unassembled WGS sequence"/>
</dbReference>
<evidence type="ECO:0000259" key="2">
    <source>
        <dbReference type="PROSITE" id="PS51176"/>
    </source>
</evidence>
<dbReference type="Proteomes" id="UP000437446">
    <property type="component" value="Unassembled WGS sequence"/>
</dbReference>
<dbReference type="Pfam" id="PF02153">
    <property type="entry name" value="PDH_N"/>
    <property type="match status" value="1"/>
</dbReference>
<dbReference type="GO" id="GO:0006571">
    <property type="term" value="P:tyrosine biosynthetic process"/>
    <property type="evidence" value="ECO:0007669"/>
    <property type="project" value="InterPro"/>
</dbReference>
<reference evidence="3 10" key="2">
    <citation type="journal article" date="2019" name="Nat. Med.">
        <title>A library of human gut bacterial isolates paired with longitudinal multiomics data enables mechanistic microbiome research.</title>
        <authorList>
            <person name="Poyet M."/>
            <person name="Groussin M."/>
            <person name="Gibbons S.M."/>
            <person name="Avila-Pacheco J."/>
            <person name="Jiang X."/>
            <person name="Kearney S.M."/>
            <person name="Perrotta A.R."/>
            <person name="Berdy B."/>
            <person name="Zhao S."/>
            <person name="Lieberman T.D."/>
            <person name="Swanson P.K."/>
            <person name="Smith M."/>
            <person name="Roesemann S."/>
            <person name="Alexander J.E."/>
            <person name="Rich S.A."/>
            <person name="Livny J."/>
            <person name="Vlamakis H."/>
            <person name="Clish C."/>
            <person name="Bullock K."/>
            <person name="Deik A."/>
            <person name="Scott J."/>
            <person name="Pierce K.A."/>
            <person name="Xavier R.J."/>
            <person name="Alm E.J."/>
        </authorList>
    </citation>
    <scope>NUCLEOTIDE SEQUENCE [LARGE SCALE GENOMIC DNA]</scope>
    <source>
        <strain evidence="3 10">BIOML-A25</strain>
    </source>
</reference>
<evidence type="ECO:0000313" key="3">
    <source>
        <dbReference type="EMBL" id="MTU29222.1"/>
    </source>
</evidence>
<reference evidence="7 8" key="1">
    <citation type="submission" date="2018-08" db="EMBL/GenBank/DDBJ databases">
        <title>A genome reference for cultivated species of the human gut microbiota.</title>
        <authorList>
            <person name="Zou Y."/>
            <person name="Xue W."/>
            <person name="Luo G."/>
        </authorList>
    </citation>
    <scope>NUCLEOTIDE SEQUENCE [LARGE SCALE GENOMIC DNA]</scope>
    <source>
        <strain evidence="6 8">AM16-50</strain>
        <strain evidence="5 9">AM50-15</strain>
        <strain evidence="4 7">OM05-11AA</strain>
    </source>
</reference>
<dbReference type="Gene3D" id="1.10.3660.10">
    <property type="entry name" value="6-phosphogluconate dehydrogenase C-terminal like domain"/>
    <property type="match status" value="1"/>
</dbReference>
<evidence type="ECO:0000256" key="1">
    <source>
        <dbReference type="ARBA" id="ARBA00023002"/>
    </source>
</evidence>
<dbReference type="InterPro" id="IPR046826">
    <property type="entry name" value="PDH_N"/>
</dbReference>
<dbReference type="GO" id="GO:0004665">
    <property type="term" value="F:prephenate dehydrogenase (NADP+) activity"/>
    <property type="evidence" value="ECO:0007669"/>
    <property type="project" value="InterPro"/>
</dbReference>
<dbReference type="SUPFAM" id="SSF51735">
    <property type="entry name" value="NAD(P)-binding Rossmann-fold domains"/>
    <property type="match status" value="1"/>
</dbReference>
<dbReference type="InterPro" id="IPR036291">
    <property type="entry name" value="NAD(P)-bd_dom_sf"/>
</dbReference>
<dbReference type="InterPro" id="IPR008927">
    <property type="entry name" value="6-PGluconate_DH-like_C_sf"/>
</dbReference>
<keyword evidence="1" id="KW-0560">Oxidoreductase</keyword>
<name>A0A3R5ZNF1_9BACT</name>
<gene>
    <name evidence="6" type="ORF">DW191_09545</name>
    <name evidence="5" type="ORF">DW986_09880</name>
    <name evidence="4" type="ORF">DXB61_02225</name>
    <name evidence="3" type="ORF">GMD66_08320</name>
</gene>
<protein>
    <submittedName>
        <fullName evidence="5">Prephenate dehydrogenase/arogenate dehydrogenase family protein</fullName>
    </submittedName>
</protein>
<organism evidence="5 9">
    <name type="scientific">Parabacteroides merdae</name>
    <dbReference type="NCBI Taxonomy" id="46503"/>
    <lineage>
        <taxon>Bacteria</taxon>
        <taxon>Pseudomonadati</taxon>
        <taxon>Bacteroidota</taxon>
        <taxon>Bacteroidia</taxon>
        <taxon>Bacteroidales</taxon>
        <taxon>Tannerellaceae</taxon>
        <taxon>Parabacteroides</taxon>
    </lineage>
</organism>
<evidence type="ECO:0000313" key="8">
    <source>
        <dbReference type="Proteomes" id="UP000283732"/>
    </source>
</evidence>
<dbReference type="PROSITE" id="PS51176">
    <property type="entry name" value="PDH_ADH"/>
    <property type="match status" value="1"/>
</dbReference>
<dbReference type="EMBL" id="QSEF01000012">
    <property type="protein sequence ID" value="RGZ48037.1"/>
    <property type="molecule type" value="Genomic_DNA"/>
</dbReference>
<dbReference type="RefSeq" id="WP_005644009.1">
    <property type="nucleotide sequence ID" value="NZ_DAWDXW010000006.1"/>
</dbReference>
<dbReference type="PANTHER" id="PTHR21363:SF0">
    <property type="entry name" value="PREPHENATE DEHYDROGENASE [NADP(+)]"/>
    <property type="match status" value="1"/>
</dbReference>
<dbReference type="EMBL" id="QSUP01000002">
    <property type="protein sequence ID" value="RGN53706.1"/>
    <property type="molecule type" value="Genomic_DNA"/>
</dbReference>
<dbReference type="PANTHER" id="PTHR21363">
    <property type="entry name" value="PREPHENATE DEHYDROGENASE"/>
    <property type="match status" value="1"/>
</dbReference>
<evidence type="ECO:0000313" key="9">
    <source>
        <dbReference type="Proteomes" id="UP000285173"/>
    </source>
</evidence>
<sequence length="257" mass="29661">MKILILGAGKMGSFFTDLLSFEHEVAVLESDPKRMRFIYNALRLQKPEEVAEFKPELVINCVTLSYTIEAFKSVMPYLQPYCIISDIASVKTHLKEFYETCNFPYVSTHPMFGPTFANLGQLEKENTIIISEGDHLGKIFFKDIYSSLRLHICEYTFEEHDKVVAYSLGIPFASTMVFAATMKHQDAPGTTFKRHMKIARGLLSEDDYLLTEILFNPRTPHQIARIQEELDILQRIIKDKDSEGMKEYLTKIRKNIE</sequence>
<evidence type="ECO:0000313" key="6">
    <source>
        <dbReference type="EMBL" id="RHH77783.1"/>
    </source>
</evidence>
<dbReference type="SUPFAM" id="SSF48179">
    <property type="entry name" value="6-phosphogluconate dehydrogenase C-terminal domain-like"/>
    <property type="match status" value="1"/>
</dbReference>
<dbReference type="EMBL" id="QRKC01000003">
    <property type="protein sequence ID" value="RHH77783.1"/>
    <property type="molecule type" value="Genomic_DNA"/>
</dbReference>
<proteinExistence type="predicted"/>